<dbReference type="AlphaFoldDB" id="A0A0G1QLE0"/>
<comment type="caution">
    <text evidence="3">The sequence shown here is derived from an EMBL/GenBank/DDBJ whole genome shotgun (WGS) entry which is preliminary data.</text>
</comment>
<dbReference type="InterPro" id="IPR050066">
    <property type="entry name" value="UvrABC_protein_C"/>
</dbReference>
<evidence type="ECO:0000259" key="1">
    <source>
        <dbReference type="PROSITE" id="PS50164"/>
    </source>
</evidence>
<protein>
    <submittedName>
        <fullName evidence="3">Excinuclease ABC subunit C</fullName>
    </submittedName>
</protein>
<dbReference type="PANTHER" id="PTHR30562:SF1">
    <property type="entry name" value="UVRABC SYSTEM PROTEIN C"/>
    <property type="match status" value="1"/>
</dbReference>
<organism evidence="3 4">
    <name type="scientific">Candidatus Woesebacteria bacterium GW2011_GWB1_45_5</name>
    <dbReference type="NCBI Taxonomy" id="1618581"/>
    <lineage>
        <taxon>Bacteria</taxon>
        <taxon>Candidatus Woeseibacteriota</taxon>
    </lineage>
</organism>
<dbReference type="EMBL" id="LCLA01000039">
    <property type="protein sequence ID" value="KKU09485.1"/>
    <property type="molecule type" value="Genomic_DNA"/>
</dbReference>
<dbReference type="InterPro" id="IPR047296">
    <property type="entry name" value="GIY-YIG_UvrC_Cho"/>
</dbReference>
<dbReference type="Gene3D" id="3.40.1440.10">
    <property type="entry name" value="GIY-YIG endonuclease"/>
    <property type="match status" value="1"/>
</dbReference>
<dbReference type="GO" id="GO:0009381">
    <property type="term" value="F:excinuclease ABC activity"/>
    <property type="evidence" value="ECO:0007669"/>
    <property type="project" value="InterPro"/>
</dbReference>
<dbReference type="InterPro" id="IPR035901">
    <property type="entry name" value="GIY-YIG_endonuc_sf"/>
</dbReference>
<dbReference type="InterPro" id="IPR000305">
    <property type="entry name" value="GIY-YIG_endonuc"/>
</dbReference>
<dbReference type="PROSITE" id="PS50164">
    <property type="entry name" value="GIY_YIG"/>
    <property type="match status" value="1"/>
</dbReference>
<evidence type="ECO:0000313" key="4">
    <source>
        <dbReference type="Proteomes" id="UP000034329"/>
    </source>
</evidence>
<dbReference type="InterPro" id="IPR001162">
    <property type="entry name" value="UvrC_RNase_H_dom"/>
</dbReference>
<name>A0A0G1QLE0_9BACT</name>
<feature type="domain" description="UvrC family homology region profile" evidence="2">
    <location>
        <begin position="239"/>
        <end position="340"/>
    </location>
</feature>
<dbReference type="InterPro" id="IPR038476">
    <property type="entry name" value="UvrC_RNase_H_dom_sf"/>
</dbReference>
<dbReference type="Proteomes" id="UP000034329">
    <property type="component" value="Unassembled WGS sequence"/>
</dbReference>
<dbReference type="PATRIC" id="fig|1618581.3.peg.605"/>
<dbReference type="PANTHER" id="PTHR30562">
    <property type="entry name" value="UVRC/OXIDOREDUCTASE"/>
    <property type="match status" value="1"/>
</dbReference>
<dbReference type="GO" id="GO:0009380">
    <property type="term" value="C:excinuclease repair complex"/>
    <property type="evidence" value="ECO:0007669"/>
    <property type="project" value="TreeGrafter"/>
</dbReference>
<dbReference type="CDD" id="cd10434">
    <property type="entry name" value="GIY-YIG_UvrC_Cho"/>
    <property type="match status" value="1"/>
</dbReference>
<dbReference type="SUPFAM" id="SSF46600">
    <property type="entry name" value="C-terminal UvrC-binding domain of UvrB"/>
    <property type="match status" value="1"/>
</dbReference>
<dbReference type="Pfam" id="PF08459">
    <property type="entry name" value="UvrC_RNaseH_dom"/>
    <property type="match status" value="1"/>
</dbReference>
<dbReference type="Gene3D" id="3.30.420.340">
    <property type="entry name" value="UvrC, RNAse H endonuclease domain"/>
    <property type="match status" value="1"/>
</dbReference>
<dbReference type="Pfam" id="PF01541">
    <property type="entry name" value="GIY-YIG"/>
    <property type="match status" value="1"/>
</dbReference>
<dbReference type="PROSITE" id="PS50165">
    <property type="entry name" value="UVRC"/>
    <property type="match status" value="1"/>
</dbReference>
<gene>
    <name evidence="3" type="ORF">UX13_C0039G0005</name>
</gene>
<accession>A0A0G1QLE0</accession>
<dbReference type="SMART" id="SM00465">
    <property type="entry name" value="GIYc"/>
    <property type="match status" value="1"/>
</dbReference>
<proteinExistence type="predicted"/>
<evidence type="ECO:0000259" key="2">
    <source>
        <dbReference type="PROSITE" id="PS50165"/>
    </source>
</evidence>
<dbReference type="InterPro" id="IPR036876">
    <property type="entry name" value="UVR_dom_sf"/>
</dbReference>
<sequence>MYLFKKGSRPIYVGKAINLKRRVNSYFDMDLEEKTSRMVAEADSLSFIRVNSELESLLLEAKLIRTHMPHYNVISKDDKHPLYIRITREKLPRVITARKISASEPNLAFFGPFPSSNNVRSVLRMIRKIFPYADHKPGERPCLYSHIGLCNPCPSEIKDNSQRKLYLKNIRRVRTVLSGKFAGLKNDLTREMDAFSKDQKYEEAGETLDRIKKLDYITQPQIPSEFFMQNPNLYEDLRQKELISLSLILKPHLPNLTSVQRIECFDIAHLAGSHPTASMVTFIDGEPDKNFYRHFKIRKAKGGDDYDAMREVAGRRIKNFDSWGKPDLVIVDGGKGQIKAFETDIPTVGIAKNPDRLIIGNAKIKLKGETLNLIARIRNEAHRFARRYHHKLVSRELTSN</sequence>
<dbReference type="SUPFAM" id="SSF82771">
    <property type="entry name" value="GIY-YIG endonuclease"/>
    <property type="match status" value="1"/>
</dbReference>
<dbReference type="GO" id="GO:0006289">
    <property type="term" value="P:nucleotide-excision repair"/>
    <property type="evidence" value="ECO:0007669"/>
    <property type="project" value="InterPro"/>
</dbReference>
<evidence type="ECO:0000313" key="3">
    <source>
        <dbReference type="EMBL" id="KKU09485.1"/>
    </source>
</evidence>
<feature type="domain" description="GIY-YIG" evidence="1">
    <location>
        <begin position="1"/>
        <end position="73"/>
    </location>
</feature>
<reference evidence="3 4" key="1">
    <citation type="journal article" date="2015" name="Nature">
        <title>rRNA introns, odd ribosomes, and small enigmatic genomes across a large radiation of phyla.</title>
        <authorList>
            <person name="Brown C.T."/>
            <person name="Hug L.A."/>
            <person name="Thomas B.C."/>
            <person name="Sharon I."/>
            <person name="Castelle C.J."/>
            <person name="Singh A."/>
            <person name="Wilkins M.J."/>
            <person name="Williams K.H."/>
            <person name="Banfield J.F."/>
        </authorList>
    </citation>
    <scope>NUCLEOTIDE SEQUENCE [LARGE SCALE GENOMIC DNA]</scope>
</reference>